<dbReference type="Proteomes" id="UP001549077">
    <property type="component" value="Unassembled WGS sequence"/>
</dbReference>
<evidence type="ECO:0000313" key="2">
    <source>
        <dbReference type="Proteomes" id="UP001549077"/>
    </source>
</evidence>
<keyword evidence="2" id="KW-1185">Reference proteome</keyword>
<sequence>MTSLGRCRGLNHSVPVNSGQLICPGIPPLIIHYFFKNCGRVASIQMRRIFGVVLSTADFMIAMRPVPPRVGKRALTRWSAPLDLNYFDGVQLFDMVLRRG</sequence>
<gene>
    <name evidence="1" type="ORF">ABID08_002427</name>
</gene>
<organism evidence="1 2">
    <name type="scientific">Rhizobium binae</name>
    <dbReference type="NCBI Taxonomy" id="1138190"/>
    <lineage>
        <taxon>Bacteria</taxon>
        <taxon>Pseudomonadati</taxon>
        <taxon>Pseudomonadota</taxon>
        <taxon>Alphaproteobacteria</taxon>
        <taxon>Hyphomicrobiales</taxon>
        <taxon>Rhizobiaceae</taxon>
        <taxon>Rhizobium/Agrobacterium group</taxon>
        <taxon>Rhizobium</taxon>
    </lineage>
</organism>
<reference evidence="1 2" key="1">
    <citation type="submission" date="2024-06" db="EMBL/GenBank/DDBJ databases">
        <title>Genomic Encyclopedia of Type Strains, Phase IV (KMG-IV): sequencing the most valuable type-strain genomes for metagenomic binning, comparative biology and taxonomic classification.</title>
        <authorList>
            <person name="Goeker M."/>
        </authorList>
    </citation>
    <scope>NUCLEOTIDE SEQUENCE [LARGE SCALE GENOMIC DNA]</scope>
    <source>
        <strain evidence="1 2">DSM 29288</strain>
    </source>
</reference>
<accession>A0ABV2MG08</accession>
<comment type="caution">
    <text evidence="1">The sequence shown here is derived from an EMBL/GenBank/DDBJ whole genome shotgun (WGS) entry which is preliminary data.</text>
</comment>
<dbReference type="EMBL" id="JBEPMY010000005">
    <property type="protein sequence ID" value="MET3755059.1"/>
    <property type="molecule type" value="Genomic_DNA"/>
</dbReference>
<protein>
    <submittedName>
        <fullName evidence="1">Uncharacterized protein</fullName>
    </submittedName>
</protein>
<dbReference type="RefSeq" id="WP_168295011.1">
    <property type="nucleotide sequence ID" value="NZ_CP071604.1"/>
</dbReference>
<dbReference type="GeneID" id="91150654"/>
<evidence type="ECO:0000313" key="1">
    <source>
        <dbReference type="EMBL" id="MET3755059.1"/>
    </source>
</evidence>
<proteinExistence type="predicted"/>
<name>A0ABV2MG08_9HYPH</name>